<feature type="compositionally biased region" description="Polar residues" evidence="1">
    <location>
        <begin position="1"/>
        <end position="10"/>
    </location>
</feature>
<sequence length="225" mass="25661">MSSSQVSEQSTRGKTEKSTVSAETSTTPGVITEGNSENPIPRTNVAIPMPPQYRGYLLEALQEVSPEVKALAEEVFYSVNPWVITPRRRKGPHLPPYAARHWVQHVRTKVNVHHARPIGRTCVYLINLSRSVIADYIDYPYAVLTDKDKFGRLKSLSITFKVDDRKTLQGFEDWIRKFRFEVDVEDLQIEVWKRIPTPRGWVPSRMKRRTVPDEGHALEAGCCGC</sequence>
<gene>
    <name evidence="2" type="ORF">BDV95DRAFT_591142</name>
</gene>
<proteinExistence type="predicted"/>
<evidence type="ECO:0000256" key="1">
    <source>
        <dbReference type="SAM" id="MobiDB-lite"/>
    </source>
</evidence>
<dbReference type="EMBL" id="JAADJZ010000004">
    <property type="protein sequence ID" value="KAF2875690.1"/>
    <property type="molecule type" value="Genomic_DNA"/>
</dbReference>
<evidence type="ECO:0000313" key="2">
    <source>
        <dbReference type="EMBL" id="KAF2875690.1"/>
    </source>
</evidence>
<dbReference type="AlphaFoldDB" id="A0A7C8IJ99"/>
<comment type="caution">
    <text evidence="2">The sequence shown here is derived from an EMBL/GenBank/DDBJ whole genome shotgun (WGS) entry which is preliminary data.</text>
</comment>
<accession>A0A7C8IJ99</accession>
<reference evidence="2 3" key="1">
    <citation type="submission" date="2020-01" db="EMBL/GenBank/DDBJ databases">
        <authorList>
            <consortium name="DOE Joint Genome Institute"/>
            <person name="Haridas S."/>
            <person name="Albert R."/>
            <person name="Binder M."/>
            <person name="Bloem J."/>
            <person name="Labutti K."/>
            <person name="Salamov A."/>
            <person name="Andreopoulos B."/>
            <person name="Baker S.E."/>
            <person name="Barry K."/>
            <person name="Bills G."/>
            <person name="Bluhm B.H."/>
            <person name="Cannon C."/>
            <person name="Castanera R."/>
            <person name="Culley D.E."/>
            <person name="Daum C."/>
            <person name="Ezra D."/>
            <person name="Gonzalez J.B."/>
            <person name="Henrissat B."/>
            <person name="Kuo A."/>
            <person name="Liang C."/>
            <person name="Lipzen A."/>
            <person name="Lutzoni F."/>
            <person name="Magnuson J."/>
            <person name="Mondo S."/>
            <person name="Nolan M."/>
            <person name="Ohm R."/>
            <person name="Pangilinan J."/>
            <person name="Park H.-J.H."/>
            <person name="Ramirez L."/>
            <person name="Alfaro M."/>
            <person name="Sun H."/>
            <person name="Tritt A."/>
            <person name="Yoshinaga Y."/>
            <person name="Zwiers L.-H.L."/>
            <person name="Turgeon B.G."/>
            <person name="Goodwin S.B."/>
            <person name="Spatafora J.W."/>
            <person name="Crous P.W."/>
            <person name="Grigoriev I.V."/>
        </authorList>
    </citation>
    <scope>NUCLEOTIDE SEQUENCE [LARGE SCALE GENOMIC DNA]</scope>
    <source>
        <strain evidence="2 3">CBS 611.86</strain>
    </source>
</reference>
<keyword evidence="3" id="KW-1185">Reference proteome</keyword>
<organism evidence="2 3">
    <name type="scientific">Massariosphaeria phaeospora</name>
    <dbReference type="NCBI Taxonomy" id="100035"/>
    <lineage>
        <taxon>Eukaryota</taxon>
        <taxon>Fungi</taxon>
        <taxon>Dikarya</taxon>
        <taxon>Ascomycota</taxon>
        <taxon>Pezizomycotina</taxon>
        <taxon>Dothideomycetes</taxon>
        <taxon>Pleosporomycetidae</taxon>
        <taxon>Pleosporales</taxon>
        <taxon>Pleosporales incertae sedis</taxon>
        <taxon>Massariosphaeria</taxon>
    </lineage>
</organism>
<evidence type="ECO:0000313" key="3">
    <source>
        <dbReference type="Proteomes" id="UP000481861"/>
    </source>
</evidence>
<feature type="compositionally biased region" description="Polar residues" evidence="1">
    <location>
        <begin position="18"/>
        <end position="38"/>
    </location>
</feature>
<dbReference type="Proteomes" id="UP000481861">
    <property type="component" value="Unassembled WGS sequence"/>
</dbReference>
<protein>
    <submittedName>
        <fullName evidence="2">Uncharacterized protein</fullName>
    </submittedName>
</protein>
<name>A0A7C8IJ99_9PLEO</name>
<feature type="region of interest" description="Disordered" evidence="1">
    <location>
        <begin position="1"/>
        <end position="44"/>
    </location>
</feature>